<evidence type="ECO:0000256" key="1">
    <source>
        <dbReference type="SAM" id="Coils"/>
    </source>
</evidence>
<feature type="coiled-coil region" evidence="1">
    <location>
        <begin position="14"/>
        <end position="109"/>
    </location>
</feature>
<evidence type="ECO:0000313" key="2">
    <source>
        <dbReference type="EMBL" id="EAX82572.1"/>
    </source>
</evidence>
<proteinExistence type="predicted"/>
<dbReference type="VEuPathDB" id="TrichDB:TVAGG3_0402130"/>
<keyword evidence="3" id="KW-1185">Reference proteome</keyword>
<dbReference type="InParanoid" id="A2GJU6"/>
<evidence type="ECO:0000313" key="3">
    <source>
        <dbReference type="Proteomes" id="UP000001542"/>
    </source>
</evidence>
<gene>
    <name evidence="2" type="ORF">TVAG_503360</name>
</gene>
<reference evidence="2" key="2">
    <citation type="journal article" date="2007" name="Science">
        <title>Draft genome sequence of the sexually transmitted pathogen Trichomonas vaginalis.</title>
        <authorList>
            <person name="Carlton J.M."/>
            <person name="Hirt R.P."/>
            <person name="Silva J.C."/>
            <person name="Delcher A.L."/>
            <person name="Schatz M."/>
            <person name="Zhao Q."/>
            <person name="Wortman J.R."/>
            <person name="Bidwell S.L."/>
            <person name="Alsmark U.C.M."/>
            <person name="Besteiro S."/>
            <person name="Sicheritz-Ponten T."/>
            <person name="Noel C.J."/>
            <person name="Dacks J.B."/>
            <person name="Foster P.G."/>
            <person name="Simillion C."/>
            <person name="Van de Peer Y."/>
            <person name="Miranda-Saavedra D."/>
            <person name="Barton G.J."/>
            <person name="Westrop G.D."/>
            <person name="Mueller S."/>
            <person name="Dessi D."/>
            <person name="Fiori P.L."/>
            <person name="Ren Q."/>
            <person name="Paulsen I."/>
            <person name="Zhang H."/>
            <person name="Bastida-Corcuera F.D."/>
            <person name="Simoes-Barbosa A."/>
            <person name="Brown M.T."/>
            <person name="Hayes R.D."/>
            <person name="Mukherjee M."/>
            <person name="Okumura C.Y."/>
            <person name="Schneider R."/>
            <person name="Smith A.J."/>
            <person name="Vanacova S."/>
            <person name="Villalvazo M."/>
            <person name="Haas B.J."/>
            <person name="Pertea M."/>
            <person name="Feldblyum T.V."/>
            <person name="Utterback T.R."/>
            <person name="Shu C.L."/>
            <person name="Osoegawa K."/>
            <person name="de Jong P.J."/>
            <person name="Hrdy I."/>
            <person name="Horvathova L."/>
            <person name="Zubacova Z."/>
            <person name="Dolezal P."/>
            <person name="Malik S.B."/>
            <person name="Logsdon J.M. Jr."/>
            <person name="Henze K."/>
            <person name="Gupta A."/>
            <person name="Wang C.C."/>
            <person name="Dunne R.L."/>
            <person name="Upcroft J.A."/>
            <person name="Upcroft P."/>
            <person name="White O."/>
            <person name="Salzberg S.L."/>
            <person name="Tang P."/>
            <person name="Chiu C.-H."/>
            <person name="Lee Y.-S."/>
            <person name="Embley T.M."/>
            <person name="Coombs G.H."/>
            <person name="Mottram J.C."/>
            <person name="Tachezy J."/>
            <person name="Fraser-Liggett C.M."/>
            <person name="Johnson P.J."/>
        </authorList>
    </citation>
    <scope>NUCLEOTIDE SEQUENCE [LARGE SCALE GENOMIC DNA]</scope>
    <source>
        <strain evidence="2">G3</strain>
    </source>
</reference>
<name>A2GJU6_TRIV3</name>
<sequence length="161" mass="18612">MLDSEDHESFVTILNKLKTKLSKLEEKRDLLKSALEQDEKEIKELKQEKKQLSDEFKKKHALYNETPSYSNQKTLRVLRANVEALTKQYEEVQQSLQNQKEENSALAISLLDTSLLSSHKKSIAFVRQSLLSELHELVSKQMPADIILKKEKQIQMCDALA</sequence>
<reference evidence="2" key="1">
    <citation type="submission" date="2006-10" db="EMBL/GenBank/DDBJ databases">
        <authorList>
            <person name="Amadeo P."/>
            <person name="Zhao Q."/>
            <person name="Wortman J."/>
            <person name="Fraser-Liggett C."/>
            <person name="Carlton J."/>
        </authorList>
    </citation>
    <scope>NUCLEOTIDE SEQUENCE</scope>
    <source>
        <strain evidence="2">G3</strain>
    </source>
</reference>
<organism evidence="2 3">
    <name type="scientific">Trichomonas vaginalis (strain ATCC PRA-98 / G3)</name>
    <dbReference type="NCBI Taxonomy" id="412133"/>
    <lineage>
        <taxon>Eukaryota</taxon>
        <taxon>Metamonada</taxon>
        <taxon>Parabasalia</taxon>
        <taxon>Trichomonadida</taxon>
        <taxon>Trichomonadidae</taxon>
        <taxon>Trichomonas</taxon>
    </lineage>
</organism>
<dbReference type="KEGG" id="tva:4740203"/>
<dbReference type="EMBL" id="DS116583">
    <property type="protein sequence ID" value="EAX82572.1"/>
    <property type="molecule type" value="Genomic_DNA"/>
</dbReference>
<dbReference type="RefSeq" id="XP_001295502.1">
    <property type="nucleotide sequence ID" value="XM_001295501.1"/>
</dbReference>
<dbReference type="SMR" id="A2GJU6"/>
<dbReference type="AlphaFoldDB" id="A2GJU6"/>
<dbReference type="Proteomes" id="UP000001542">
    <property type="component" value="Unassembled WGS sequence"/>
</dbReference>
<protein>
    <submittedName>
        <fullName evidence="2">Myosin-like antigen, putative</fullName>
    </submittedName>
</protein>
<keyword evidence="1" id="KW-0175">Coiled coil</keyword>
<dbReference type="VEuPathDB" id="TrichDB:TVAG_503360"/>
<accession>A2GJU6</accession>